<protein>
    <submittedName>
        <fullName evidence="1">Uncharacterized protein</fullName>
    </submittedName>
</protein>
<comment type="caution">
    <text evidence="1">The sequence shown here is derived from an EMBL/GenBank/DDBJ whole genome shotgun (WGS) entry which is preliminary data.</text>
</comment>
<reference evidence="1" key="1">
    <citation type="thesis" date="2021" institute="BYU ScholarsArchive" country="Provo, UT, USA">
        <title>Applications of and Algorithms for Genome Assembly and Genomic Analyses with an Emphasis on Marine Teleosts.</title>
        <authorList>
            <person name="Pickett B.D."/>
        </authorList>
    </citation>
    <scope>NUCLEOTIDE SEQUENCE</scope>
    <source>
        <strain evidence="1">HI-2016</strain>
    </source>
</reference>
<accession>A0A8T2PTB8</accession>
<gene>
    <name evidence="1" type="ORF">JZ751_001328</name>
</gene>
<organism evidence="1 2">
    <name type="scientific">Albula glossodonta</name>
    <name type="common">roundjaw bonefish</name>
    <dbReference type="NCBI Taxonomy" id="121402"/>
    <lineage>
        <taxon>Eukaryota</taxon>
        <taxon>Metazoa</taxon>
        <taxon>Chordata</taxon>
        <taxon>Craniata</taxon>
        <taxon>Vertebrata</taxon>
        <taxon>Euteleostomi</taxon>
        <taxon>Actinopterygii</taxon>
        <taxon>Neopterygii</taxon>
        <taxon>Teleostei</taxon>
        <taxon>Albuliformes</taxon>
        <taxon>Albulidae</taxon>
        <taxon>Albula</taxon>
    </lineage>
</organism>
<name>A0A8T2PTB8_9TELE</name>
<evidence type="ECO:0000313" key="1">
    <source>
        <dbReference type="EMBL" id="KAG9354615.1"/>
    </source>
</evidence>
<proteinExistence type="predicted"/>
<sequence length="140" mass="16102">MGDHGQTQANLSVLLELSLFCSFPERVRERERERERERNAMCCMEICQDEQTAPFFPFSFCWKTTCFIEILCIMHLVKKFCGGQLIGGKQIEGVAPFPHWPREKGGAYVCVDDPKGSSSRVRTINCFNSGLRGLYRRKKD</sequence>
<evidence type="ECO:0000313" key="2">
    <source>
        <dbReference type="Proteomes" id="UP000824540"/>
    </source>
</evidence>
<dbReference type="AlphaFoldDB" id="A0A8T2PTB8"/>
<dbReference type="EMBL" id="JAFBMS010000002">
    <property type="protein sequence ID" value="KAG9354615.1"/>
    <property type="molecule type" value="Genomic_DNA"/>
</dbReference>
<keyword evidence="2" id="KW-1185">Reference proteome</keyword>
<dbReference type="Proteomes" id="UP000824540">
    <property type="component" value="Unassembled WGS sequence"/>
</dbReference>